<accession>A0A2P2P0K6</accession>
<evidence type="ECO:0000313" key="1">
    <source>
        <dbReference type="EMBL" id="MBX48258.1"/>
    </source>
</evidence>
<protein>
    <submittedName>
        <fullName evidence="1">Uncharacterized protein</fullName>
    </submittedName>
</protein>
<dbReference type="EMBL" id="GGEC01067774">
    <property type="protein sequence ID" value="MBX48258.1"/>
    <property type="molecule type" value="Transcribed_RNA"/>
</dbReference>
<name>A0A2P2P0K6_RHIMU</name>
<organism evidence="1">
    <name type="scientific">Rhizophora mucronata</name>
    <name type="common">Asiatic mangrove</name>
    <dbReference type="NCBI Taxonomy" id="61149"/>
    <lineage>
        <taxon>Eukaryota</taxon>
        <taxon>Viridiplantae</taxon>
        <taxon>Streptophyta</taxon>
        <taxon>Embryophyta</taxon>
        <taxon>Tracheophyta</taxon>
        <taxon>Spermatophyta</taxon>
        <taxon>Magnoliopsida</taxon>
        <taxon>eudicotyledons</taxon>
        <taxon>Gunneridae</taxon>
        <taxon>Pentapetalae</taxon>
        <taxon>rosids</taxon>
        <taxon>fabids</taxon>
        <taxon>Malpighiales</taxon>
        <taxon>Rhizophoraceae</taxon>
        <taxon>Rhizophora</taxon>
    </lineage>
</organism>
<sequence length="15" mass="1600">MDLGDLSRALLGLLI</sequence>
<proteinExistence type="predicted"/>
<reference evidence="1" key="1">
    <citation type="submission" date="2018-02" db="EMBL/GenBank/DDBJ databases">
        <title>Rhizophora mucronata_Transcriptome.</title>
        <authorList>
            <person name="Meera S.P."/>
            <person name="Sreeshan A."/>
            <person name="Augustine A."/>
        </authorList>
    </citation>
    <scope>NUCLEOTIDE SEQUENCE</scope>
    <source>
        <tissue evidence="1">Leaf</tissue>
    </source>
</reference>